<sequence length="93" mass="10398">MSAPSFSPAMLQLFLYARCVAAHARTPRLKFQTAAEREKTRLRKLACVTVNQMHSAWMGRLPTPEPRARLWAVLGHFPSDFGVVLTHGGQEHG</sequence>
<dbReference type="Proteomes" id="UP000251956">
    <property type="component" value="Unassembled WGS sequence"/>
</dbReference>
<dbReference type="AlphaFoldDB" id="A0A330GQ31"/>
<organism evidence="1 2">
    <name type="scientific">Mesorhizobium atlanticum</name>
    <dbReference type="NCBI Taxonomy" id="2233532"/>
    <lineage>
        <taxon>Bacteria</taxon>
        <taxon>Pseudomonadati</taxon>
        <taxon>Pseudomonadota</taxon>
        <taxon>Alphaproteobacteria</taxon>
        <taxon>Hyphomicrobiales</taxon>
        <taxon>Phyllobacteriaceae</taxon>
        <taxon>Mesorhizobium</taxon>
    </lineage>
</organism>
<keyword evidence="2" id="KW-1185">Reference proteome</keyword>
<comment type="caution">
    <text evidence="1">The sequence shown here is derived from an EMBL/GenBank/DDBJ whole genome shotgun (WGS) entry which is preliminary data.</text>
</comment>
<proteinExistence type="predicted"/>
<reference evidence="1 2" key="2">
    <citation type="submission" date="2018-07" db="EMBL/GenBank/DDBJ databases">
        <title>Diversity of Mesorhizobium strains in Brazil.</title>
        <authorList>
            <person name="Helene L.C.F."/>
            <person name="Dall'Agnol R."/>
            <person name="Delamuta J.R.M."/>
            <person name="Hungria M."/>
        </authorList>
    </citation>
    <scope>NUCLEOTIDE SEQUENCE [LARGE SCALE GENOMIC DNA]</scope>
    <source>
        <strain evidence="1 2">CNPSo 3140</strain>
    </source>
</reference>
<name>A0A330GQ31_9HYPH</name>
<evidence type="ECO:0000313" key="1">
    <source>
        <dbReference type="EMBL" id="RAZ75819.1"/>
    </source>
</evidence>
<protein>
    <submittedName>
        <fullName evidence="1">Uncharacterized protein</fullName>
    </submittedName>
</protein>
<dbReference type="RefSeq" id="WP_112127847.1">
    <property type="nucleotide sequence ID" value="NZ_QMBQ01000004.1"/>
</dbReference>
<dbReference type="EMBL" id="QMBQ01000004">
    <property type="protein sequence ID" value="RAZ75819.1"/>
    <property type="molecule type" value="Genomic_DNA"/>
</dbReference>
<dbReference type="OrthoDB" id="8087861at2"/>
<reference evidence="2" key="1">
    <citation type="submission" date="2018-06" db="EMBL/GenBank/DDBJ databases">
        <authorList>
            <person name="Helene L.C."/>
            <person name="Dall'Agnol R."/>
            <person name="Delamuta J.R."/>
            <person name="Hungria M."/>
        </authorList>
    </citation>
    <scope>NUCLEOTIDE SEQUENCE [LARGE SCALE GENOMIC DNA]</scope>
    <source>
        <strain evidence="2">CNPSo 3140</strain>
    </source>
</reference>
<accession>A0A330GQ31</accession>
<evidence type="ECO:0000313" key="2">
    <source>
        <dbReference type="Proteomes" id="UP000251956"/>
    </source>
</evidence>
<gene>
    <name evidence="1" type="ORF">DPM35_13800</name>
</gene>